<feature type="transmembrane region" description="Helical" evidence="7">
    <location>
        <begin position="138"/>
        <end position="158"/>
    </location>
</feature>
<dbReference type="InParanoid" id="G3AU67"/>
<evidence type="ECO:0000313" key="8">
    <source>
        <dbReference type="EMBL" id="EGW30443.1"/>
    </source>
</evidence>
<dbReference type="Proteomes" id="UP000000709">
    <property type="component" value="Unassembled WGS sequence"/>
</dbReference>
<feature type="non-terminal residue" evidence="8">
    <location>
        <position position="208"/>
    </location>
</feature>
<gene>
    <name evidence="8" type="ORF">SPAPADRAFT_63279</name>
</gene>
<keyword evidence="9" id="KW-1185">Reference proteome</keyword>
<evidence type="ECO:0000256" key="3">
    <source>
        <dbReference type="ARBA" id="ARBA00022692"/>
    </source>
</evidence>
<organism evidence="9">
    <name type="scientific">Spathaspora passalidarum (strain NRRL Y-27907 / 11-Y1)</name>
    <dbReference type="NCBI Taxonomy" id="619300"/>
    <lineage>
        <taxon>Eukaryota</taxon>
        <taxon>Fungi</taxon>
        <taxon>Dikarya</taxon>
        <taxon>Ascomycota</taxon>
        <taxon>Saccharomycotina</taxon>
        <taxon>Pichiomycetes</taxon>
        <taxon>Debaryomycetaceae</taxon>
        <taxon>Spathaspora</taxon>
    </lineage>
</organism>
<evidence type="ECO:0000256" key="7">
    <source>
        <dbReference type="SAM" id="Phobius"/>
    </source>
</evidence>
<keyword evidence="3 7" id="KW-0812">Transmembrane</keyword>
<dbReference type="InterPro" id="IPR000791">
    <property type="entry name" value="Gpr1/Fun34/SatP-like"/>
</dbReference>
<sequence>MSSSNSVNSFGNDLDKQTSAEPASEYPTNLSTVISRVTIGDERVPKSELRPPFAGTFNPGYARPPKHVFGNAAAIGLSAFAGTTFVLGLYTADAMGITIPSVIISSCMFFGGGVQFLSGCWEMAIGNTFAGTVFTSYGAFWLSYGALFIPSFGILEAYEDDMDQFANGVGFVLLGWGIYTFILLFLVLKATYPFLLLFITLDLGFFLL</sequence>
<accession>G3AU67</accession>
<comment type="similarity">
    <text evidence="2">Belongs to the acetate uptake transporter (AceTr) (TC 2.A.96) family.</text>
</comment>
<dbReference type="EMBL" id="GL996505">
    <property type="protein sequence ID" value="EGW30443.1"/>
    <property type="molecule type" value="Genomic_DNA"/>
</dbReference>
<evidence type="ECO:0000256" key="4">
    <source>
        <dbReference type="ARBA" id="ARBA00022989"/>
    </source>
</evidence>
<dbReference type="OrthoDB" id="3648309at2759"/>
<dbReference type="eggNOG" id="ENOG502QUJS">
    <property type="taxonomic scope" value="Eukaryota"/>
</dbReference>
<dbReference type="InterPro" id="IPR051633">
    <property type="entry name" value="AceTr"/>
</dbReference>
<dbReference type="GeneID" id="18874673"/>
<evidence type="ECO:0000256" key="5">
    <source>
        <dbReference type="ARBA" id="ARBA00023136"/>
    </source>
</evidence>
<feature type="transmembrane region" description="Helical" evidence="7">
    <location>
        <begin position="68"/>
        <end position="90"/>
    </location>
</feature>
<name>G3AU67_SPAPN</name>
<dbReference type="PANTHER" id="PTHR31123">
    <property type="entry name" value="ACCUMULATION OF DYADS PROTEIN 2-RELATED"/>
    <property type="match status" value="1"/>
</dbReference>
<dbReference type="KEGG" id="spaa:SPAPADRAFT_63279"/>
<comment type="subcellular location">
    <subcellularLocation>
        <location evidence="1">Membrane</location>
        <topology evidence="1">Multi-pass membrane protein</topology>
    </subcellularLocation>
</comment>
<evidence type="ECO:0000256" key="6">
    <source>
        <dbReference type="SAM" id="MobiDB-lite"/>
    </source>
</evidence>
<dbReference type="Pfam" id="PF01184">
    <property type="entry name" value="Gpr1_Fun34_YaaH"/>
    <property type="match status" value="1"/>
</dbReference>
<dbReference type="GO" id="GO:0015123">
    <property type="term" value="F:acetate transmembrane transporter activity"/>
    <property type="evidence" value="ECO:0007669"/>
    <property type="project" value="TreeGrafter"/>
</dbReference>
<feature type="region of interest" description="Disordered" evidence="6">
    <location>
        <begin position="1"/>
        <end position="26"/>
    </location>
</feature>
<dbReference type="OMA" id="SFWIAYA"/>
<feature type="compositionally biased region" description="Polar residues" evidence="6">
    <location>
        <begin position="1"/>
        <end position="12"/>
    </location>
</feature>
<evidence type="ECO:0000313" key="9">
    <source>
        <dbReference type="Proteomes" id="UP000000709"/>
    </source>
</evidence>
<dbReference type="GO" id="GO:0005886">
    <property type="term" value="C:plasma membrane"/>
    <property type="evidence" value="ECO:0007669"/>
    <property type="project" value="TreeGrafter"/>
</dbReference>
<dbReference type="AlphaFoldDB" id="G3AU67"/>
<reference evidence="8 9" key="1">
    <citation type="journal article" date="2011" name="Proc. Natl. Acad. Sci. U.S.A.">
        <title>Comparative genomics of xylose-fermenting fungi for enhanced biofuel production.</title>
        <authorList>
            <person name="Wohlbach D.J."/>
            <person name="Kuo A."/>
            <person name="Sato T.K."/>
            <person name="Potts K.M."/>
            <person name="Salamov A.A."/>
            <person name="LaButti K.M."/>
            <person name="Sun H."/>
            <person name="Clum A."/>
            <person name="Pangilinan J.L."/>
            <person name="Lindquist E.A."/>
            <person name="Lucas S."/>
            <person name="Lapidus A."/>
            <person name="Jin M."/>
            <person name="Gunawan C."/>
            <person name="Balan V."/>
            <person name="Dale B.E."/>
            <person name="Jeffries T.W."/>
            <person name="Zinkel R."/>
            <person name="Barry K.W."/>
            <person name="Grigoriev I.V."/>
            <person name="Gasch A.P."/>
        </authorList>
    </citation>
    <scope>NUCLEOTIDE SEQUENCE [LARGE SCALE GENOMIC DNA]</scope>
    <source>
        <strain evidence="9">NRRL Y-27907 / 11-Y1</strain>
    </source>
</reference>
<feature type="transmembrane region" description="Helical" evidence="7">
    <location>
        <begin position="97"/>
        <end position="118"/>
    </location>
</feature>
<keyword evidence="4 7" id="KW-1133">Transmembrane helix</keyword>
<feature type="transmembrane region" description="Helical" evidence="7">
    <location>
        <begin position="165"/>
        <end position="184"/>
    </location>
</feature>
<evidence type="ECO:0000256" key="2">
    <source>
        <dbReference type="ARBA" id="ARBA00005587"/>
    </source>
</evidence>
<dbReference type="HOGENOM" id="CLU_051062_0_0_1"/>
<dbReference type="RefSeq" id="XP_007377414.1">
    <property type="nucleotide sequence ID" value="XM_007377352.1"/>
</dbReference>
<dbReference type="PANTHER" id="PTHR31123:SF1">
    <property type="entry name" value="ACCUMULATION OF DYADS PROTEIN 2-RELATED"/>
    <property type="match status" value="1"/>
</dbReference>
<keyword evidence="5 7" id="KW-0472">Membrane</keyword>
<evidence type="ECO:0000256" key="1">
    <source>
        <dbReference type="ARBA" id="ARBA00004141"/>
    </source>
</evidence>
<dbReference type="NCBIfam" id="NF038013">
    <property type="entry name" value="AceTr_1"/>
    <property type="match status" value="1"/>
</dbReference>
<proteinExistence type="inferred from homology"/>
<protein>
    <submittedName>
        <fullName evidence="8">Uncharacterized protein</fullName>
    </submittedName>
</protein>